<dbReference type="GO" id="GO:0003964">
    <property type="term" value="F:RNA-directed DNA polymerase activity"/>
    <property type="evidence" value="ECO:0007669"/>
    <property type="project" value="UniProtKB-KW"/>
</dbReference>
<dbReference type="PANTHER" id="PTHR33332">
    <property type="entry name" value="REVERSE TRANSCRIPTASE DOMAIN-CONTAINING PROTEIN"/>
    <property type="match status" value="1"/>
</dbReference>
<accession>A0A2I0UJP7</accession>
<gene>
    <name evidence="1" type="ORF">llap_3415</name>
</gene>
<keyword evidence="1" id="KW-0695">RNA-directed DNA polymerase</keyword>
<keyword evidence="1" id="KW-0548">Nucleotidyltransferase</keyword>
<organism evidence="1 2">
    <name type="scientific">Limosa lapponica baueri</name>
    <dbReference type="NCBI Taxonomy" id="1758121"/>
    <lineage>
        <taxon>Eukaryota</taxon>
        <taxon>Metazoa</taxon>
        <taxon>Chordata</taxon>
        <taxon>Craniata</taxon>
        <taxon>Vertebrata</taxon>
        <taxon>Euteleostomi</taxon>
        <taxon>Archelosauria</taxon>
        <taxon>Archosauria</taxon>
        <taxon>Dinosauria</taxon>
        <taxon>Saurischia</taxon>
        <taxon>Theropoda</taxon>
        <taxon>Coelurosauria</taxon>
        <taxon>Aves</taxon>
        <taxon>Neognathae</taxon>
        <taxon>Neoaves</taxon>
        <taxon>Charadriiformes</taxon>
        <taxon>Scolopacidae</taxon>
        <taxon>Limosa</taxon>
    </lineage>
</organism>
<evidence type="ECO:0000313" key="2">
    <source>
        <dbReference type="Proteomes" id="UP000233556"/>
    </source>
</evidence>
<dbReference type="OrthoDB" id="9396613at2759"/>
<dbReference type="AlphaFoldDB" id="A0A2I0UJP7"/>
<reference evidence="2" key="2">
    <citation type="submission" date="2017-12" db="EMBL/GenBank/DDBJ databases">
        <title>Genome sequence of the Bar-tailed Godwit (Limosa lapponica baueri).</title>
        <authorList>
            <person name="Lima N.C.B."/>
            <person name="Parody-Merino A.M."/>
            <person name="Battley P.F."/>
            <person name="Fidler A.E."/>
            <person name="Prosdocimi F."/>
        </authorList>
    </citation>
    <scope>NUCLEOTIDE SEQUENCE [LARGE SCALE GENOMIC DNA]</scope>
</reference>
<sequence length="131" mass="15139">MRNNCPGANALNTTLFGSLSPHCDVKEFTVIQREEEKKNEEEKDKFADDTKLSAVVDMPKGWDAIQRDMDRLEKWVHVNLMRFNKAKYRVPHLGRSNPQYQYRLGDEGIGIESRPEDKDLGVLVDEKLDMS</sequence>
<dbReference type="EMBL" id="KZ505719">
    <property type="protein sequence ID" value="PKU46274.1"/>
    <property type="molecule type" value="Genomic_DNA"/>
</dbReference>
<evidence type="ECO:0000313" key="1">
    <source>
        <dbReference type="EMBL" id="PKU46274.1"/>
    </source>
</evidence>
<protein>
    <submittedName>
        <fullName evidence="1">Rna-directed dna polymerase from mobile element jockey-like</fullName>
    </submittedName>
</protein>
<keyword evidence="1" id="KW-0808">Transferase</keyword>
<name>A0A2I0UJP7_LIMLA</name>
<proteinExistence type="predicted"/>
<reference evidence="2" key="1">
    <citation type="submission" date="2017-11" db="EMBL/GenBank/DDBJ databases">
        <authorList>
            <person name="Lima N.C."/>
            <person name="Parody-Merino A.M."/>
            <person name="Battley P.F."/>
            <person name="Fidler A.E."/>
            <person name="Prosdocimi F."/>
        </authorList>
    </citation>
    <scope>NUCLEOTIDE SEQUENCE [LARGE SCALE GENOMIC DNA]</scope>
</reference>
<dbReference type="Proteomes" id="UP000233556">
    <property type="component" value="Unassembled WGS sequence"/>
</dbReference>
<keyword evidence="2" id="KW-1185">Reference proteome</keyword>